<reference evidence="2 3" key="1">
    <citation type="submission" date="2022-10" db="EMBL/GenBank/DDBJ databases">
        <title>The complete genomes of actinobacterial strains from the NBC collection.</title>
        <authorList>
            <person name="Joergensen T.S."/>
            <person name="Alvarez Arevalo M."/>
            <person name="Sterndorff E.B."/>
            <person name="Faurdal D."/>
            <person name="Vuksanovic O."/>
            <person name="Mourched A.-S."/>
            <person name="Charusanti P."/>
            <person name="Shaw S."/>
            <person name="Blin K."/>
            <person name="Weber T."/>
        </authorList>
    </citation>
    <scope>NUCLEOTIDE SEQUENCE [LARGE SCALE GENOMIC DNA]</scope>
    <source>
        <strain evidence="2 3">NBC_00456</strain>
    </source>
</reference>
<dbReference type="RefSeq" id="WP_328338339.1">
    <property type="nucleotide sequence ID" value="NZ_CP107906.1"/>
</dbReference>
<gene>
    <name evidence="2" type="ORF">OHB29_14190</name>
</gene>
<feature type="compositionally biased region" description="Basic and acidic residues" evidence="1">
    <location>
        <begin position="380"/>
        <end position="396"/>
    </location>
</feature>
<protein>
    <submittedName>
        <fullName evidence="2">Uncharacterized protein</fullName>
    </submittedName>
</protein>
<evidence type="ECO:0000256" key="1">
    <source>
        <dbReference type="SAM" id="MobiDB-lite"/>
    </source>
</evidence>
<dbReference type="EMBL" id="CP107906">
    <property type="protein sequence ID" value="WUG94105.1"/>
    <property type="molecule type" value="Genomic_DNA"/>
</dbReference>
<organism evidence="2 3">
    <name type="scientific">Streptomyces violaceus</name>
    <name type="common">Streptomyces venezuelae</name>
    <dbReference type="NCBI Taxonomy" id="1936"/>
    <lineage>
        <taxon>Bacteria</taxon>
        <taxon>Bacillati</taxon>
        <taxon>Actinomycetota</taxon>
        <taxon>Actinomycetes</taxon>
        <taxon>Kitasatosporales</taxon>
        <taxon>Streptomycetaceae</taxon>
        <taxon>Streptomyces</taxon>
    </lineage>
</organism>
<dbReference type="InterPro" id="IPR020789">
    <property type="entry name" value="RNA_pol_suN_Zn-BS"/>
</dbReference>
<accession>A0ABZ1NRV4</accession>
<name>A0ABZ1NRV4_STRVL</name>
<feature type="region of interest" description="Disordered" evidence="1">
    <location>
        <begin position="376"/>
        <end position="396"/>
    </location>
</feature>
<evidence type="ECO:0000313" key="3">
    <source>
        <dbReference type="Proteomes" id="UP001341259"/>
    </source>
</evidence>
<dbReference type="Proteomes" id="UP001341259">
    <property type="component" value="Chromosome"/>
</dbReference>
<dbReference type="PROSITE" id="PS01112">
    <property type="entry name" value="RNA_POL_N_8KD"/>
    <property type="match status" value="1"/>
</dbReference>
<proteinExistence type="predicted"/>
<sequence length="396" mass="42595">MRNELKVDADIRAELGAGTVDTLRSTLVPVDCLTCGEEIVAEDILNLAIDDVNVGIFATLHHEECRPSAWVRHTPEQAGNLKVNVTWRACVVDRQDAGPLLVVNPSCEAAVLFRTSTLIKNWTVGTLNRCLGAGFVPPAQASSHRGVEGLKARLEPTRLTVLAETGPLEGTSWHADISEAALSRAHARGSVLVGVTTALDPKHDPVTEERLKELSRDEEVLFSLAPVERPQPKVDKESLIAAIELVRRGTGAVPSNDLVAMTMLLYERGGTLGAMPRPTGHDLLVVVSLVAGLCCGGEGPVHVLAHDDRTAQSLMETCRKVYGNGGIPVSRVGEPSFTSERRISVGTYREIAAARARFDNQPRPSAGVLPTAVAVDPVPDSERDSVRSRYSRLVEL</sequence>
<keyword evidence="3" id="KW-1185">Reference proteome</keyword>
<evidence type="ECO:0000313" key="2">
    <source>
        <dbReference type="EMBL" id="WUG94105.1"/>
    </source>
</evidence>